<keyword evidence="1" id="KW-0732">Signal</keyword>
<accession>A0ABW6UA72</accession>
<reference evidence="2 3" key="1">
    <citation type="submission" date="2024-10" db="EMBL/GenBank/DDBJ databases">
        <title>The Natural Products Discovery Center: Release of the First 8490 Sequenced Strains for Exploring Actinobacteria Biosynthetic Diversity.</title>
        <authorList>
            <person name="Kalkreuter E."/>
            <person name="Kautsar S.A."/>
            <person name="Yang D."/>
            <person name="Bader C.D."/>
            <person name="Teijaro C.N."/>
            <person name="Fluegel L."/>
            <person name="Davis C.M."/>
            <person name="Simpson J.R."/>
            <person name="Lauterbach L."/>
            <person name="Steele A.D."/>
            <person name="Gui C."/>
            <person name="Meng S."/>
            <person name="Li G."/>
            <person name="Viehrig K."/>
            <person name="Ye F."/>
            <person name="Su P."/>
            <person name="Kiefer A.F."/>
            <person name="Nichols A."/>
            <person name="Cepeda A.J."/>
            <person name="Yan W."/>
            <person name="Fan B."/>
            <person name="Jiang Y."/>
            <person name="Adhikari A."/>
            <person name="Zheng C.-J."/>
            <person name="Schuster L."/>
            <person name="Cowan T.M."/>
            <person name="Smanski M.J."/>
            <person name="Chevrette M.G."/>
            <person name="De Carvalho L.P.S."/>
            <person name="Shen B."/>
        </authorList>
    </citation>
    <scope>NUCLEOTIDE SEQUENCE [LARGE SCALE GENOMIC DNA]</scope>
    <source>
        <strain evidence="2 3">NPDC001390</strain>
    </source>
</reference>
<gene>
    <name evidence="2" type="ORF">ACFY1D_01665</name>
</gene>
<comment type="caution">
    <text evidence="2">The sequence shown here is derived from an EMBL/GenBank/DDBJ whole genome shotgun (WGS) entry which is preliminary data.</text>
</comment>
<evidence type="ECO:0000313" key="2">
    <source>
        <dbReference type="EMBL" id="MFF4520177.1"/>
    </source>
</evidence>
<protein>
    <submittedName>
        <fullName evidence="2">TIGR03118 family protein</fullName>
    </submittedName>
</protein>
<feature type="signal peptide" evidence="1">
    <location>
        <begin position="1"/>
        <end position="33"/>
    </location>
</feature>
<organism evidence="2 3">
    <name type="scientific">Streptomyces bluensis</name>
    <dbReference type="NCBI Taxonomy" id="33897"/>
    <lineage>
        <taxon>Bacteria</taxon>
        <taxon>Bacillati</taxon>
        <taxon>Actinomycetota</taxon>
        <taxon>Actinomycetes</taxon>
        <taxon>Kitasatosporales</taxon>
        <taxon>Streptomycetaceae</taxon>
        <taxon>Streptomyces</taxon>
    </lineage>
</organism>
<dbReference type="NCBIfam" id="TIGR03118">
    <property type="entry name" value="PEPCTERM_chp_1"/>
    <property type="match status" value="1"/>
</dbReference>
<dbReference type="RefSeq" id="WP_387882715.1">
    <property type="nucleotide sequence ID" value="NZ_JBIAWJ010000001.1"/>
</dbReference>
<dbReference type="InterPro" id="IPR017549">
    <property type="entry name" value="APMV_L690"/>
</dbReference>
<dbReference type="Gene3D" id="2.120.10.30">
    <property type="entry name" value="TolB, C-terminal domain"/>
    <property type="match status" value="1"/>
</dbReference>
<dbReference type="EMBL" id="JBIAWJ010000001">
    <property type="protein sequence ID" value="MFF4520177.1"/>
    <property type="molecule type" value="Genomic_DNA"/>
</dbReference>
<evidence type="ECO:0000256" key="1">
    <source>
        <dbReference type="SAM" id="SignalP"/>
    </source>
</evidence>
<name>A0ABW6UA72_9ACTN</name>
<sequence>MASQATARRSRRGMRRMTAVVLTLGTVGALAGASPGAEHTQRTTRHGFVERDLVSDIPGRAETTDPNLVNPWGLVRKNNGAILVSNNGSDTATAYSGALDNQPVNNTGLLVKFPAGAAPDGVVRNDTDTFRFSAGGKSGPARFLFSSESGSLFAFNPDVSPNAIQIAFEPSDGTNAVFKGLALVPGKKKGKEDNKKQDKKHEKPRILVANFRDARVDSFDTNFKLLPPDGRFQDPSLPAGFAPFGIKTIGDKVFVTYALQDAAKHDDVAGPGNGFINVFSTEGKLLKRFASRGVLNSPWGLETAPKGFGQFAGDLLVGNFGDGRIHAFDLKTGRFEGTVTNPAGNPIVIPGLWGLQRGTDQSGGRHTVWFAAGIEDEAHGLLGTLRAAG</sequence>
<keyword evidence="3" id="KW-1185">Reference proteome</keyword>
<dbReference type="InterPro" id="IPR011042">
    <property type="entry name" value="6-blade_b-propeller_TolB-like"/>
</dbReference>
<dbReference type="Proteomes" id="UP001602058">
    <property type="component" value="Unassembled WGS sequence"/>
</dbReference>
<proteinExistence type="predicted"/>
<evidence type="ECO:0000313" key="3">
    <source>
        <dbReference type="Proteomes" id="UP001602058"/>
    </source>
</evidence>
<dbReference type="SUPFAM" id="SSF63825">
    <property type="entry name" value="YWTD domain"/>
    <property type="match status" value="1"/>
</dbReference>
<feature type="chain" id="PRO_5046205459" evidence="1">
    <location>
        <begin position="34"/>
        <end position="389"/>
    </location>
</feature>